<dbReference type="Proteomes" id="UP000184356">
    <property type="component" value="Unassembled WGS sequence"/>
</dbReference>
<feature type="region of interest" description="Disordered" evidence="6">
    <location>
        <begin position="396"/>
        <end position="432"/>
    </location>
</feature>
<dbReference type="Gene3D" id="1.10.10.10">
    <property type="entry name" value="Winged helix-like DNA-binding domain superfamily/Winged helix DNA-binding domain"/>
    <property type="match status" value="1"/>
</dbReference>
<evidence type="ECO:0000313" key="8">
    <source>
        <dbReference type="EMBL" id="OJJ51979.1"/>
    </source>
</evidence>
<feature type="domain" description="HSF-type DNA-binding" evidence="7">
    <location>
        <begin position="143"/>
        <end position="250"/>
    </location>
</feature>
<evidence type="ECO:0000256" key="6">
    <source>
        <dbReference type="SAM" id="MobiDB-lite"/>
    </source>
</evidence>
<sequence length="545" mass="61258">MSPQGITRKRPASGKCPAFRPSLDPLLNYPQASGSPLPDNRFLHRGRNATCNTGPAAASPDANYDTAALPPAHDVSCASTSSNQLKQRQLNHVLVQSRSREPPSTLHEQGCDPNESEVSSASLDELYQRSLAAKRDAQAKQKRIPPFVQKLRSLLDKSKYADLIRWSDTGDSFIILNEVEFARSLIPKLFKHNNYASFVRQLHMYRFCKKLDISNNSMRASGRKNKSTSEYANPYFRRDHPDLLWLIQTPKFAARRRTKTNEGCMCVNIKDSGNEADVDSDDAETFQEKILYNRVPDRFMNMYQDLQAIHQHQQTVSITVNKLKEEHEQLYAQAGNFQEQHIRHENAINTILSFLTTVHNRNLQGQEDQILSGPLARAISQDHHWCNGIDIGNDYRPGPLSTPSTNGPGEPPSMKKHPLLRKAPPVSGRNGLGTVLSPAASAYNYSQSRSGLRWPNASQLGQFEKVLDTSQRSNDVPASSRPQQYPQGDTVSSIQNARYEMPITYGNYSNVLSPFERSGGNSPPTFKSTCQYALYHGERVRYDQQ</sequence>
<dbReference type="InterPro" id="IPR036388">
    <property type="entry name" value="WH-like_DNA-bd_sf"/>
</dbReference>
<evidence type="ECO:0000313" key="9">
    <source>
        <dbReference type="Proteomes" id="UP000184356"/>
    </source>
</evidence>
<dbReference type="AlphaFoldDB" id="A0A1L9SXU9"/>
<protein>
    <recommendedName>
        <fullName evidence="7">HSF-type DNA-binding domain-containing protein</fullName>
    </recommendedName>
</protein>
<evidence type="ECO:0000256" key="2">
    <source>
        <dbReference type="ARBA" id="ARBA00006403"/>
    </source>
</evidence>
<comment type="similarity">
    <text evidence="2 5">Belongs to the HSF family.</text>
</comment>
<dbReference type="GO" id="GO:0005634">
    <property type="term" value="C:nucleus"/>
    <property type="evidence" value="ECO:0007669"/>
    <property type="project" value="UniProtKB-SubCell"/>
</dbReference>
<dbReference type="InterPro" id="IPR000232">
    <property type="entry name" value="HSF_DNA-bd"/>
</dbReference>
<evidence type="ECO:0000256" key="4">
    <source>
        <dbReference type="ARBA" id="ARBA00023242"/>
    </source>
</evidence>
<dbReference type="RefSeq" id="XP_040695785.1">
    <property type="nucleotide sequence ID" value="XM_040844102.1"/>
</dbReference>
<dbReference type="STRING" id="1036612.A0A1L9SXU9"/>
<evidence type="ECO:0000256" key="3">
    <source>
        <dbReference type="ARBA" id="ARBA00023125"/>
    </source>
</evidence>
<reference evidence="9" key="1">
    <citation type="journal article" date="2017" name="Genome Biol.">
        <title>Comparative genomics reveals high biological diversity and specific adaptations in the industrially and medically important fungal genus Aspergillus.</title>
        <authorList>
            <person name="de Vries R.P."/>
            <person name="Riley R."/>
            <person name="Wiebenga A."/>
            <person name="Aguilar-Osorio G."/>
            <person name="Amillis S."/>
            <person name="Uchima C.A."/>
            <person name="Anderluh G."/>
            <person name="Asadollahi M."/>
            <person name="Askin M."/>
            <person name="Barry K."/>
            <person name="Battaglia E."/>
            <person name="Bayram O."/>
            <person name="Benocci T."/>
            <person name="Braus-Stromeyer S.A."/>
            <person name="Caldana C."/>
            <person name="Canovas D."/>
            <person name="Cerqueira G.C."/>
            <person name="Chen F."/>
            <person name="Chen W."/>
            <person name="Choi C."/>
            <person name="Clum A."/>
            <person name="Dos Santos R.A."/>
            <person name="Damasio A.R."/>
            <person name="Diallinas G."/>
            <person name="Emri T."/>
            <person name="Fekete E."/>
            <person name="Flipphi M."/>
            <person name="Freyberg S."/>
            <person name="Gallo A."/>
            <person name="Gournas C."/>
            <person name="Habgood R."/>
            <person name="Hainaut M."/>
            <person name="Harispe M.L."/>
            <person name="Henrissat B."/>
            <person name="Hilden K.S."/>
            <person name="Hope R."/>
            <person name="Hossain A."/>
            <person name="Karabika E."/>
            <person name="Karaffa L."/>
            <person name="Karanyi Z."/>
            <person name="Krasevec N."/>
            <person name="Kuo A."/>
            <person name="Kusch H."/>
            <person name="LaButti K."/>
            <person name="Lagendijk E.L."/>
            <person name="Lapidus A."/>
            <person name="Levasseur A."/>
            <person name="Lindquist E."/>
            <person name="Lipzen A."/>
            <person name="Logrieco A.F."/>
            <person name="MacCabe A."/>
            <person name="Maekelae M.R."/>
            <person name="Malavazi I."/>
            <person name="Melin P."/>
            <person name="Meyer V."/>
            <person name="Mielnichuk N."/>
            <person name="Miskei M."/>
            <person name="Molnar A.P."/>
            <person name="Mule G."/>
            <person name="Ngan C.Y."/>
            <person name="Orejas M."/>
            <person name="Orosz E."/>
            <person name="Ouedraogo J.P."/>
            <person name="Overkamp K.M."/>
            <person name="Park H.-S."/>
            <person name="Perrone G."/>
            <person name="Piumi F."/>
            <person name="Punt P.J."/>
            <person name="Ram A.F."/>
            <person name="Ramon A."/>
            <person name="Rauscher S."/>
            <person name="Record E."/>
            <person name="Riano-Pachon D.M."/>
            <person name="Robert V."/>
            <person name="Roehrig J."/>
            <person name="Ruller R."/>
            <person name="Salamov A."/>
            <person name="Salih N.S."/>
            <person name="Samson R.A."/>
            <person name="Sandor E."/>
            <person name="Sanguinetti M."/>
            <person name="Schuetze T."/>
            <person name="Sepcic K."/>
            <person name="Shelest E."/>
            <person name="Sherlock G."/>
            <person name="Sophianopoulou V."/>
            <person name="Squina F.M."/>
            <person name="Sun H."/>
            <person name="Susca A."/>
            <person name="Todd R.B."/>
            <person name="Tsang A."/>
            <person name="Unkles S.E."/>
            <person name="van de Wiele N."/>
            <person name="van Rossen-Uffink D."/>
            <person name="Oliveira J.V."/>
            <person name="Vesth T.C."/>
            <person name="Visser J."/>
            <person name="Yu J.-H."/>
            <person name="Zhou M."/>
            <person name="Andersen M.R."/>
            <person name="Archer D.B."/>
            <person name="Baker S.E."/>
            <person name="Benoit I."/>
            <person name="Brakhage A.A."/>
            <person name="Braus G.H."/>
            <person name="Fischer R."/>
            <person name="Frisvad J.C."/>
            <person name="Goldman G.H."/>
            <person name="Houbraken J."/>
            <person name="Oakley B."/>
            <person name="Pocsi I."/>
            <person name="Scazzocchio C."/>
            <person name="Seiboth B."/>
            <person name="vanKuyk P.A."/>
            <person name="Wortman J."/>
            <person name="Dyer P.S."/>
            <person name="Grigoriev I.V."/>
        </authorList>
    </citation>
    <scope>NUCLEOTIDE SEQUENCE [LARGE SCALE GENOMIC DNA]</scope>
    <source>
        <strain evidence="9">CBS 593.65</strain>
    </source>
</reference>
<dbReference type="GO" id="GO:0003700">
    <property type="term" value="F:DNA-binding transcription factor activity"/>
    <property type="evidence" value="ECO:0007669"/>
    <property type="project" value="InterPro"/>
</dbReference>
<keyword evidence="4" id="KW-0539">Nucleus</keyword>
<dbReference type="InterPro" id="IPR036390">
    <property type="entry name" value="WH_DNA-bd_sf"/>
</dbReference>
<dbReference type="FunFam" id="1.10.10.10:FF:000173">
    <property type="entry name" value="Heat shock transcription factor Hsf1"/>
    <property type="match status" value="1"/>
</dbReference>
<evidence type="ECO:0000256" key="5">
    <source>
        <dbReference type="RuleBase" id="RU004020"/>
    </source>
</evidence>
<feature type="region of interest" description="Disordered" evidence="6">
    <location>
        <begin position="469"/>
        <end position="489"/>
    </location>
</feature>
<accession>A0A1L9SXU9</accession>
<dbReference type="VEuPathDB" id="FungiDB:ASPSYDRAFT_214936"/>
<gene>
    <name evidence="8" type="ORF">ASPSYDRAFT_214936</name>
</gene>
<dbReference type="PANTHER" id="PTHR10015">
    <property type="entry name" value="HEAT SHOCK TRANSCRIPTION FACTOR"/>
    <property type="match status" value="1"/>
</dbReference>
<evidence type="ECO:0000259" key="7">
    <source>
        <dbReference type="SMART" id="SM00415"/>
    </source>
</evidence>
<comment type="subcellular location">
    <subcellularLocation>
        <location evidence="1">Nucleus</location>
    </subcellularLocation>
</comment>
<dbReference type="PANTHER" id="PTHR10015:SF427">
    <property type="entry name" value="HEAT SHOCK FACTOR PROTEIN"/>
    <property type="match status" value="1"/>
</dbReference>
<dbReference type="PRINTS" id="PR00056">
    <property type="entry name" value="HSFDOMAIN"/>
</dbReference>
<feature type="region of interest" description="Disordered" evidence="6">
    <location>
        <begin position="97"/>
        <end position="119"/>
    </location>
</feature>
<dbReference type="GeneID" id="63760175"/>
<keyword evidence="3" id="KW-0238">DNA-binding</keyword>
<dbReference type="GO" id="GO:0043565">
    <property type="term" value="F:sequence-specific DNA binding"/>
    <property type="evidence" value="ECO:0007669"/>
    <property type="project" value="InterPro"/>
</dbReference>
<dbReference type="EMBL" id="KV878608">
    <property type="protein sequence ID" value="OJJ51979.1"/>
    <property type="molecule type" value="Genomic_DNA"/>
</dbReference>
<feature type="region of interest" description="Disordered" evidence="6">
    <location>
        <begin position="1"/>
        <end position="67"/>
    </location>
</feature>
<evidence type="ECO:0000256" key="1">
    <source>
        <dbReference type="ARBA" id="ARBA00004123"/>
    </source>
</evidence>
<dbReference type="SMART" id="SM00415">
    <property type="entry name" value="HSF"/>
    <property type="match status" value="1"/>
</dbReference>
<dbReference type="Pfam" id="PF00447">
    <property type="entry name" value="HSF_DNA-bind"/>
    <property type="match status" value="1"/>
</dbReference>
<organism evidence="8 9">
    <name type="scientific">Aspergillus sydowii CBS 593.65</name>
    <dbReference type="NCBI Taxonomy" id="1036612"/>
    <lineage>
        <taxon>Eukaryota</taxon>
        <taxon>Fungi</taxon>
        <taxon>Dikarya</taxon>
        <taxon>Ascomycota</taxon>
        <taxon>Pezizomycotina</taxon>
        <taxon>Eurotiomycetes</taxon>
        <taxon>Eurotiomycetidae</taxon>
        <taxon>Eurotiales</taxon>
        <taxon>Aspergillaceae</taxon>
        <taxon>Aspergillus</taxon>
        <taxon>Aspergillus subgen. Nidulantes</taxon>
    </lineage>
</organism>
<keyword evidence="9" id="KW-1185">Reference proteome</keyword>
<dbReference type="SUPFAM" id="SSF46785">
    <property type="entry name" value="Winged helix' DNA-binding domain"/>
    <property type="match status" value="1"/>
</dbReference>
<name>A0A1L9SXU9_9EURO</name>
<proteinExistence type="inferred from homology"/>
<dbReference type="OrthoDB" id="60033at2759"/>